<accession>A0A9X2DE86</accession>
<keyword evidence="4" id="KW-1185">Reference proteome</keyword>
<evidence type="ECO:0000313" key="4">
    <source>
        <dbReference type="Proteomes" id="UP001139485"/>
    </source>
</evidence>
<feature type="domain" description="Helix-turn-helix" evidence="2">
    <location>
        <begin position="21"/>
        <end position="72"/>
    </location>
</feature>
<organism evidence="3 4">
    <name type="scientific">Nocardioides bruguierae</name>
    <dbReference type="NCBI Taxonomy" id="2945102"/>
    <lineage>
        <taxon>Bacteria</taxon>
        <taxon>Bacillati</taxon>
        <taxon>Actinomycetota</taxon>
        <taxon>Actinomycetes</taxon>
        <taxon>Propionibacteriales</taxon>
        <taxon>Nocardioidaceae</taxon>
        <taxon>Nocardioides</taxon>
    </lineage>
</organism>
<evidence type="ECO:0000259" key="2">
    <source>
        <dbReference type="Pfam" id="PF12728"/>
    </source>
</evidence>
<dbReference type="AlphaFoldDB" id="A0A9X2DE86"/>
<evidence type="ECO:0000313" key="3">
    <source>
        <dbReference type="EMBL" id="MCM0622799.1"/>
    </source>
</evidence>
<name>A0A9X2DE86_9ACTN</name>
<sequence>MTAPQHQHPQTAPTLDAEDPLLSPEQVSEILGGIPVGSLKKWRTERQGPACLHIGRHVRYRRSAVEAWLHQKDDEGIVWMES</sequence>
<dbReference type="InterPro" id="IPR041657">
    <property type="entry name" value="HTH_17"/>
</dbReference>
<comment type="caution">
    <text evidence="3">The sequence shown here is derived from an EMBL/GenBank/DDBJ whole genome shotgun (WGS) entry which is preliminary data.</text>
</comment>
<dbReference type="EMBL" id="JAMOIL010000050">
    <property type="protein sequence ID" value="MCM0622799.1"/>
    <property type="molecule type" value="Genomic_DNA"/>
</dbReference>
<dbReference type="Proteomes" id="UP001139485">
    <property type="component" value="Unassembled WGS sequence"/>
</dbReference>
<proteinExistence type="predicted"/>
<feature type="compositionally biased region" description="Polar residues" evidence="1">
    <location>
        <begin position="1"/>
        <end position="13"/>
    </location>
</feature>
<dbReference type="RefSeq" id="WP_250828959.1">
    <property type="nucleotide sequence ID" value="NZ_JAMOIL010000050.1"/>
</dbReference>
<dbReference type="Pfam" id="PF12728">
    <property type="entry name" value="HTH_17"/>
    <property type="match status" value="1"/>
</dbReference>
<reference evidence="3" key="1">
    <citation type="submission" date="2022-05" db="EMBL/GenBank/DDBJ databases">
        <authorList>
            <person name="Tuo L."/>
        </authorList>
    </citation>
    <scope>NUCLEOTIDE SEQUENCE</scope>
    <source>
        <strain evidence="3">BSK12Z-4</strain>
    </source>
</reference>
<feature type="region of interest" description="Disordered" evidence="1">
    <location>
        <begin position="1"/>
        <end position="21"/>
    </location>
</feature>
<evidence type="ECO:0000256" key="1">
    <source>
        <dbReference type="SAM" id="MobiDB-lite"/>
    </source>
</evidence>
<gene>
    <name evidence="3" type="ORF">M8330_21140</name>
</gene>
<protein>
    <submittedName>
        <fullName evidence="3">Helix-turn-helix domain-containing protein</fullName>
    </submittedName>
</protein>